<evidence type="ECO:0000256" key="4">
    <source>
        <dbReference type="ARBA" id="ARBA00023239"/>
    </source>
</evidence>
<dbReference type="InterPro" id="IPR006913">
    <property type="entry name" value="CENP-V/GFA"/>
</dbReference>
<dbReference type="PANTHER" id="PTHR33337:SF3">
    <property type="entry name" value="CENP-V_GFA DOMAIN-CONTAINING PROTEIN"/>
    <property type="match status" value="1"/>
</dbReference>
<evidence type="ECO:0000313" key="7">
    <source>
        <dbReference type="Proteomes" id="UP001163105"/>
    </source>
</evidence>
<dbReference type="EMBL" id="JAQHRD010000008">
    <property type="protein sequence ID" value="KAJ6438618.1"/>
    <property type="molecule type" value="Genomic_DNA"/>
</dbReference>
<evidence type="ECO:0000256" key="2">
    <source>
        <dbReference type="ARBA" id="ARBA00022723"/>
    </source>
</evidence>
<gene>
    <name evidence="6" type="ORF">O9K51_09212</name>
</gene>
<keyword evidence="2" id="KW-0479">Metal-binding</keyword>
<keyword evidence="4" id="KW-0456">Lyase</keyword>
<dbReference type="PROSITE" id="PS51891">
    <property type="entry name" value="CENP_V_GFA"/>
    <property type="match status" value="1"/>
</dbReference>
<dbReference type="Gene3D" id="3.90.1590.10">
    <property type="entry name" value="glutathione-dependent formaldehyde- activating enzyme (gfa)"/>
    <property type="match status" value="1"/>
</dbReference>
<dbReference type="SUPFAM" id="SSF51316">
    <property type="entry name" value="Mss4-like"/>
    <property type="match status" value="1"/>
</dbReference>
<organism evidence="6 7">
    <name type="scientific">Purpureocillium lavendulum</name>
    <dbReference type="NCBI Taxonomy" id="1247861"/>
    <lineage>
        <taxon>Eukaryota</taxon>
        <taxon>Fungi</taxon>
        <taxon>Dikarya</taxon>
        <taxon>Ascomycota</taxon>
        <taxon>Pezizomycotina</taxon>
        <taxon>Sordariomycetes</taxon>
        <taxon>Hypocreomycetidae</taxon>
        <taxon>Hypocreales</taxon>
        <taxon>Ophiocordycipitaceae</taxon>
        <taxon>Purpureocillium</taxon>
    </lineage>
</organism>
<sequence>MSRQALAGMRGRCQRGDVTFTTPTPSPLALYVCPCTECRHQSSSAFGITALFPFFDIRGAEAAGSPPSRVGVYSRRTALGRYMEGLFCRNCGSRLLHRFRDQIPGHEDLVRREEGFVPTVSVKAGCLDGLTKEALDQATHIWCESAIVPIPAGARQWPGRPEGGTLVRR</sequence>
<reference evidence="6" key="1">
    <citation type="submission" date="2023-01" db="EMBL/GenBank/DDBJ databases">
        <title>The growth and conidiation of Purpureocillium lavendulum are regulated by nitrogen source and histone H3K14 acetylation.</title>
        <authorList>
            <person name="Tang P."/>
            <person name="Han J."/>
            <person name="Zhang C."/>
            <person name="Tang P."/>
            <person name="Qi F."/>
            <person name="Zhang K."/>
            <person name="Liang L."/>
        </authorList>
    </citation>
    <scope>NUCLEOTIDE SEQUENCE</scope>
    <source>
        <strain evidence="6">YMF1.00683</strain>
    </source>
</reference>
<evidence type="ECO:0000259" key="5">
    <source>
        <dbReference type="PROSITE" id="PS51891"/>
    </source>
</evidence>
<proteinExistence type="inferred from homology"/>
<evidence type="ECO:0000256" key="3">
    <source>
        <dbReference type="ARBA" id="ARBA00022833"/>
    </source>
</evidence>
<dbReference type="InterPro" id="IPR011057">
    <property type="entry name" value="Mss4-like_sf"/>
</dbReference>
<keyword evidence="3" id="KW-0862">Zinc</keyword>
<accession>A0AB34FI31</accession>
<dbReference type="GO" id="GO:0016846">
    <property type="term" value="F:carbon-sulfur lyase activity"/>
    <property type="evidence" value="ECO:0007669"/>
    <property type="project" value="InterPro"/>
</dbReference>
<dbReference type="Pfam" id="PF04828">
    <property type="entry name" value="GFA"/>
    <property type="match status" value="1"/>
</dbReference>
<keyword evidence="7" id="KW-1185">Reference proteome</keyword>
<dbReference type="AlphaFoldDB" id="A0AB34FI31"/>
<dbReference type="Proteomes" id="UP001163105">
    <property type="component" value="Unassembled WGS sequence"/>
</dbReference>
<evidence type="ECO:0000256" key="1">
    <source>
        <dbReference type="ARBA" id="ARBA00005495"/>
    </source>
</evidence>
<dbReference type="PANTHER" id="PTHR33337">
    <property type="entry name" value="GFA DOMAIN-CONTAINING PROTEIN"/>
    <property type="match status" value="1"/>
</dbReference>
<evidence type="ECO:0000313" key="6">
    <source>
        <dbReference type="EMBL" id="KAJ6438618.1"/>
    </source>
</evidence>
<comment type="caution">
    <text evidence="6">The sequence shown here is derived from an EMBL/GenBank/DDBJ whole genome shotgun (WGS) entry which is preliminary data.</text>
</comment>
<dbReference type="GO" id="GO:0046872">
    <property type="term" value="F:metal ion binding"/>
    <property type="evidence" value="ECO:0007669"/>
    <property type="project" value="UniProtKB-KW"/>
</dbReference>
<protein>
    <submittedName>
        <fullName evidence="6">Actin</fullName>
    </submittedName>
</protein>
<feature type="domain" description="CENP-V/GFA" evidence="5">
    <location>
        <begin position="9"/>
        <end position="158"/>
    </location>
</feature>
<comment type="similarity">
    <text evidence="1">Belongs to the Gfa family.</text>
</comment>
<name>A0AB34FI31_9HYPO</name>